<evidence type="ECO:0000313" key="9">
    <source>
        <dbReference type="Proteomes" id="UP000536746"/>
    </source>
</evidence>
<dbReference type="Pfam" id="PF13649">
    <property type="entry name" value="Methyltransf_25"/>
    <property type="match status" value="1"/>
</dbReference>
<dbReference type="SUPFAM" id="SSF53335">
    <property type="entry name" value="S-adenosyl-L-methionine-dependent methyltransferases"/>
    <property type="match status" value="1"/>
</dbReference>
<dbReference type="EMBL" id="NJGU01000004">
    <property type="protein sequence ID" value="OWY29662.1"/>
    <property type="molecule type" value="Genomic_DNA"/>
</dbReference>
<keyword evidence="3" id="KW-0949">S-adenosyl-L-methionine</keyword>
<keyword evidence="9" id="KW-1185">Reference proteome</keyword>
<dbReference type="EMBL" id="JABFMT010000015">
    <property type="protein sequence ID" value="NUU02895.1"/>
    <property type="molecule type" value="Genomic_DNA"/>
</dbReference>
<protein>
    <submittedName>
        <fullName evidence="6 7">SAM-dependent methyltransferase</fullName>
    </submittedName>
</protein>
<keyword evidence="4" id="KW-0812">Transmembrane</keyword>
<reference evidence="6 9" key="2">
    <citation type="journal article" date="2020" name="Front. Plant Sci.">
        <title>Isolation of Rhizosphere Bacteria That Improve Quality and Water Stress Tolerance in Greenhouse Ornamentals.</title>
        <authorList>
            <person name="Nordstedt N.P."/>
            <person name="Jones M.L."/>
        </authorList>
    </citation>
    <scope>NUCLEOTIDE SEQUENCE [LARGE SCALE GENOMIC DNA]</scope>
    <source>
        <strain evidence="6 9">C6C2</strain>
    </source>
</reference>
<evidence type="ECO:0000313" key="7">
    <source>
        <dbReference type="EMBL" id="OWY29662.1"/>
    </source>
</evidence>
<reference evidence="7 8" key="1">
    <citation type="submission" date="2017-06" db="EMBL/GenBank/DDBJ databases">
        <title>Herbaspirillum phytohormonus sp. nov., isolated from the root nodule of Robinia pseudoacacia in lead-zinc mine.</title>
        <authorList>
            <person name="Fan M."/>
            <person name="Lin Y."/>
        </authorList>
    </citation>
    <scope>NUCLEOTIDE SEQUENCE [LARGE SCALE GENOMIC DNA]</scope>
    <source>
        <strain evidence="7 8">HZ10</strain>
    </source>
</reference>
<keyword evidence="4" id="KW-0472">Membrane</keyword>
<dbReference type="Proteomes" id="UP000536746">
    <property type="component" value="Unassembled WGS sequence"/>
</dbReference>
<comment type="caution">
    <text evidence="7">The sequence shown here is derived from an EMBL/GenBank/DDBJ whole genome shotgun (WGS) entry which is preliminary data.</text>
</comment>
<evidence type="ECO:0000256" key="1">
    <source>
        <dbReference type="ARBA" id="ARBA00022603"/>
    </source>
</evidence>
<dbReference type="InterPro" id="IPR041698">
    <property type="entry name" value="Methyltransf_25"/>
</dbReference>
<dbReference type="AlphaFoldDB" id="A0A2D0B668"/>
<accession>A0A2D0B668</accession>
<evidence type="ECO:0000256" key="3">
    <source>
        <dbReference type="ARBA" id="ARBA00022691"/>
    </source>
</evidence>
<evidence type="ECO:0000259" key="5">
    <source>
        <dbReference type="Pfam" id="PF13649"/>
    </source>
</evidence>
<keyword evidence="2 7" id="KW-0808">Transferase</keyword>
<dbReference type="GO" id="GO:0016279">
    <property type="term" value="F:protein-lysine N-methyltransferase activity"/>
    <property type="evidence" value="ECO:0007669"/>
    <property type="project" value="InterPro"/>
</dbReference>
<keyword evidence="4" id="KW-1133">Transmembrane helix</keyword>
<gene>
    <name evidence="7" type="ORF">CEJ42_07290</name>
    <name evidence="6" type="ORF">HNO84_14915</name>
</gene>
<dbReference type="Gene3D" id="3.40.50.150">
    <property type="entry name" value="Vaccinia Virus protein VP39"/>
    <property type="match status" value="1"/>
</dbReference>
<feature type="domain" description="Methyltransferase" evidence="5">
    <location>
        <begin position="144"/>
        <end position="230"/>
    </location>
</feature>
<organism evidence="7 8">
    <name type="scientific">Herbaspirillum robiniae</name>
    <dbReference type="NCBI Taxonomy" id="2014887"/>
    <lineage>
        <taxon>Bacteria</taxon>
        <taxon>Pseudomonadati</taxon>
        <taxon>Pseudomonadota</taxon>
        <taxon>Betaproteobacteria</taxon>
        <taxon>Burkholderiales</taxon>
        <taxon>Oxalobacteraceae</taxon>
        <taxon>Herbaspirillum</taxon>
    </lineage>
</organism>
<dbReference type="Proteomes" id="UP000197596">
    <property type="component" value="Unassembled WGS sequence"/>
</dbReference>
<dbReference type="PANTHER" id="PTHR13610:SF9">
    <property type="entry name" value="FI06469P"/>
    <property type="match status" value="1"/>
</dbReference>
<evidence type="ECO:0000256" key="4">
    <source>
        <dbReference type="SAM" id="Phobius"/>
    </source>
</evidence>
<evidence type="ECO:0000313" key="6">
    <source>
        <dbReference type="EMBL" id="NUU02895.1"/>
    </source>
</evidence>
<sequence>MSEDQNDTGARRRPLLQAPAIQALFLFFIGLVAANVVDVLAQRAGLSPFSPLQTSLLHGVIAALLARLRRMAAWWWFILLVFPAAALGVGRLQLPPWLFLAVFLFMLVLFWSTFRSQVPFYPSGLPAWNAVAELLPQGRPVRFMDIGSGLGGAVLNLSRRRPESEFTGIEIAPLPWLVSRARAALAGNHCRFVRGDYLLLDFADYDVVFAYLSPAAMVALWQKARAEMRPGSLLLSYEFHIPGAPPDVVVQPEGGGPVLHGWRM</sequence>
<keyword evidence="1 7" id="KW-0489">Methyltransferase</keyword>
<evidence type="ECO:0000256" key="2">
    <source>
        <dbReference type="ARBA" id="ARBA00022679"/>
    </source>
</evidence>
<dbReference type="PANTHER" id="PTHR13610">
    <property type="entry name" value="METHYLTRANSFERASE DOMAIN-CONTAINING PROTEIN"/>
    <property type="match status" value="1"/>
</dbReference>
<name>A0A2D0B668_9BURK</name>
<feature type="transmembrane region" description="Helical" evidence="4">
    <location>
        <begin position="20"/>
        <end position="37"/>
    </location>
</feature>
<proteinExistence type="predicted"/>
<dbReference type="OrthoDB" id="5611641at2"/>
<dbReference type="RefSeq" id="WP_079214467.1">
    <property type="nucleotide sequence ID" value="NZ_CP018845.1"/>
</dbReference>
<evidence type="ECO:0000313" key="8">
    <source>
        <dbReference type="Proteomes" id="UP000197596"/>
    </source>
</evidence>
<dbReference type="InterPro" id="IPR029063">
    <property type="entry name" value="SAM-dependent_MTases_sf"/>
</dbReference>
<dbReference type="GO" id="GO:0032259">
    <property type="term" value="P:methylation"/>
    <property type="evidence" value="ECO:0007669"/>
    <property type="project" value="UniProtKB-KW"/>
</dbReference>
<feature type="transmembrane region" description="Helical" evidence="4">
    <location>
        <begin position="96"/>
        <end position="114"/>
    </location>
</feature>
<dbReference type="InterPro" id="IPR026170">
    <property type="entry name" value="FAM173A/B"/>
</dbReference>
<feature type="transmembrane region" description="Helical" evidence="4">
    <location>
        <begin position="49"/>
        <end position="66"/>
    </location>
</feature>
<feature type="transmembrane region" description="Helical" evidence="4">
    <location>
        <begin position="73"/>
        <end position="90"/>
    </location>
</feature>